<dbReference type="InterPro" id="IPR050535">
    <property type="entry name" value="DNA_Repair-Maintenance_Comp"/>
</dbReference>
<keyword evidence="3 9" id="KW-0255">Endonuclease</keyword>
<comment type="activity regulation">
    <text evidence="9">Nuclease activity is regulated by Rad50.</text>
</comment>
<accession>A0A8J7RGQ5</accession>
<dbReference type="AlphaFoldDB" id="A0A8J7RGQ5"/>
<feature type="active site" description="Proton donor" evidence="9">
    <location>
        <position position="85"/>
    </location>
</feature>
<dbReference type="PANTHER" id="PTHR30337:SF0">
    <property type="entry name" value="NUCLEASE SBCCD SUBUNIT D"/>
    <property type="match status" value="1"/>
</dbReference>
<comment type="caution">
    <text evidence="11">The sequence shown here is derived from an EMBL/GenBank/DDBJ whole genome shotgun (WGS) entry which is preliminary data.</text>
</comment>
<name>A0A8J7RGQ5_METVO</name>
<dbReference type="GO" id="GO:0006302">
    <property type="term" value="P:double-strand break repair"/>
    <property type="evidence" value="ECO:0007669"/>
    <property type="project" value="UniProtKB-UniRule"/>
</dbReference>
<dbReference type="EC" id="3.1.-.-" evidence="9"/>
<feature type="binding site" evidence="9">
    <location>
        <position position="84"/>
    </location>
    <ligand>
        <name>Mn(2+)</name>
        <dbReference type="ChEBI" id="CHEBI:29035"/>
        <label>2</label>
    </ligand>
</feature>
<evidence type="ECO:0000256" key="8">
    <source>
        <dbReference type="ARBA" id="ARBA00023211"/>
    </source>
</evidence>
<feature type="domain" description="Calcineurin-like phosphoesterase" evidence="10">
    <location>
        <begin position="1"/>
        <end position="199"/>
    </location>
</feature>
<dbReference type="Pfam" id="PF00149">
    <property type="entry name" value="Metallophos"/>
    <property type="match status" value="1"/>
</dbReference>
<feature type="binding site" evidence="9">
    <location>
        <position position="196"/>
    </location>
    <ligand>
        <name>Mn(2+)</name>
        <dbReference type="ChEBI" id="CHEBI:29035"/>
        <label>2</label>
    </ligand>
</feature>
<dbReference type="EMBL" id="JAGGMV010000002">
    <property type="protein sequence ID" value="MBP2201577.1"/>
    <property type="molecule type" value="Genomic_DNA"/>
</dbReference>
<feature type="binding site" evidence="9">
    <location>
        <position position="8"/>
    </location>
    <ligand>
        <name>Mn(2+)</name>
        <dbReference type="ChEBI" id="CHEBI:29035"/>
        <label>1</label>
    </ligand>
</feature>
<feature type="binding site" evidence="9">
    <location>
        <position position="166"/>
    </location>
    <ligand>
        <name>Mn(2+)</name>
        <dbReference type="ChEBI" id="CHEBI:29035"/>
        <label>2</label>
    </ligand>
</feature>
<evidence type="ECO:0000256" key="7">
    <source>
        <dbReference type="ARBA" id="ARBA00023204"/>
    </source>
</evidence>
<keyword evidence="8 9" id="KW-0464">Manganese</keyword>
<feature type="binding site" evidence="9">
    <location>
        <position position="198"/>
    </location>
    <ligand>
        <name>Mn(2+)</name>
        <dbReference type="ChEBI" id="CHEBI:29035"/>
        <label>1</label>
    </ligand>
</feature>
<dbReference type="HAMAP" id="MF_02044">
    <property type="entry name" value="Mre11"/>
    <property type="match status" value="1"/>
</dbReference>
<dbReference type="Gene3D" id="3.60.21.10">
    <property type="match status" value="1"/>
</dbReference>
<evidence type="ECO:0000256" key="9">
    <source>
        <dbReference type="HAMAP-Rule" id="MF_02044"/>
    </source>
</evidence>
<sequence length="424" mass="49394">MRFVHIADTHLSNRQYGLDEREKDIYDSFNQCIEKIIELEPDFVVHSGDLFDRSNPSVNAMLTAIKGFEALKEKKIPIYAIQGNHDMPRDVSKGKPYVVLKRVLGNEFFKTFGKNNCHILEDIGIYGFDYYPVNKKSIIDEKLESIEKKINDIRNEGVKKSVLLMHQGFNGFLPLEELCEVNIGDIPEVDYIACGHIHKRSLVSYDEDSNHKFKSKNPLLAYSGSIDSLSEKEYYDYEKNGKGFYYVDFDNCDLDKNNIEKIDIKCRKFEKIEVYNQIDYNTLVNNLKKYNPKAIAIGEVCEELYEPLKAKLNEYTLYYRLVRKSDYEVDISDINETNIQKVFEDYVYSKGLDVNFVDNINHKMNSAEENYMEYVEDYYTANFKNSVIEKFIEENASENAKADNNESIEECNLKTTQMKLGNKN</sequence>
<evidence type="ECO:0000256" key="5">
    <source>
        <dbReference type="ARBA" id="ARBA00022801"/>
    </source>
</evidence>
<dbReference type="GO" id="GO:0045027">
    <property type="term" value="F:DNA end binding"/>
    <property type="evidence" value="ECO:0007669"/>
    <property type="project" value="UniProtKB-UniRule"/>
</dbReference>
<dbReference type="InterPro" id="IPR041796">
    <property type="entry name" value="Mre11_N"/>
</dbReference>
<keyword evidence="7 9" id="KW-0234">DNA repair</keyword>
<dbReference type="SUPFAM" id="SSF56300">
    <property type="entry name" value="Metallo-dependent phosphatases"/>
    <property type="match status" value="1"/>
</dbReference>
<keyword evidence="4 9" id="KW-0227">DNA damage</keyword>
<evidence type="ECO:0000256" key="1">
    <source>
        <dbReference type="ARBA" id="ARBA00022722"/>
    </source>
</evidence>
<evidence type="ECO:0000313" key="12">
    <source>
        <dbReference type="Proteomes" id="UP000740329"/>
    </source>
</evidence>
<evidence type="ECO:0000256" key="2">
    <source>
        <dbReference type="ARBA" id="ARBA00022723"/>
    </source>
</evidence>
<organism evidence="11 12">
    <name type="scientific">Methanococcus voltae</name>
    <dbReference type="NCBI Taxonomy" id="2188"/>
    <lineage>
        <taxon>Archaea</taxon>
        <taxon>Methanobacteriati</taxon>
        <taxon>Methanobacteriota</taxon>
        <taxon>Methanomada group</taxon>
        <taxon>Methanococci</taxon>
        <taxon>Methanococcales</taxon>
        <taxon>Methanococcaceae</taxon>
        <taxon>Methanococcus</taxon>
    </lineage>
</organism>
<proteinExistence type="inferred from homology"/>
<dbReference type="PANTHER" id="PTHR30337">
    <property type="entry name" value="COMPONENT OF ATP-DEPENDENT DSDNA EXONUCLEASE"/>
    <property type="match status" value="1"/>
</dbReference>
<feature type="binding site" evidence="9">
    <location>
        <position position="49"/>
    </location>
    <ligand>
        <name>Mn(2+)</name>
        <dbReference type="ChEBI" id="CHEBI:29035"/>
        <label>2</label>
    </ligand>
</feature>
<keyword evidence="5 9" id="KW-0378">Hydrolase</keyword>
<feature type="binding site" evidence="9">
    <location>
        <position position="49"/>
    </location>
    <ligand>
        <name>Mn(2+)</name>
        <dbReference type="ChEBI" id="CHEBI:29035"/>
        <label>1</label>
    </ligand>
</feature>
<comment type="cofactor">
    <cofactor evidence="9">
        <name>Mn(2+)</name>
        <dbReference type="ChEBI" id="CHEBI:29035"/>
    </cofactor>
    <text evidence="9">Binds 2 manganese ions per subunit.</text>
</comment>
<evidence type="ECO:0000256" key="6">
    <source>
        <dbReference type="ARBA" id="ARBA00022839"/>
    </source>
</evidence>
<dbReference type="InterPro" id="IPR004843">
    <property type="entry name" value="Calcineurin-like_PHP"/>
</dbReference>
<protein>
    <recommendedName>
        <fullName evidence="9">DNA double-strand break repair protein Mre11</fullName>
        <ecNumber evidence="9">3.1.-.-</ecNumber>
    </recommendedName>
</protein>
<reference evidence="11" key="1">
    <citation type="submission" date="2021-03" db="EMBL/GenBank/DDBJ databases">
        <title>Genomic Encyclopedia of Type Strains, Phase IV (KMG-V): Genome sequencing to study the core and pangenomes of soil and plant-associated prokaryotes.</title>
        <authorList>
            <person name="Whitman W."/>
        </authorList>
    </citation>
    <scope>NUCLEOTIDE SEQUENCE</scope>
    <source>
        <strain evidence="11">C4</strain>
    </source>
</reference>
<comment type="similarity">
    <text evidence="9">Belongs to the MRE11/RAD32 family.</text>
</comment>
<gene>
    <name evidence="9" type="primary">mre11</name>
    <name evidence="11" type="ORF">J3E07_000989</name>
</gene>
<dbReference type="GO" id="GO:0000403">
    <property type="term" value="F:Y-form DNA binding"/>
    <property type="evidence" value="ECO:0007669"/>
    <property type="project" value="UniProtKB-UniRule"/>
</dbReference>
<keyword evidence="6 9" id="KW-0269">Exonuclease</keyword>
<dbReference type="Proteomes" id="UP000740329">
    <property type="component" value="Unassembled WGS sequence"/>
</dbReference>
<evidence type="ECO:0000313" key="11">
    <source>
        <dbReference type="EMBL" id="MBP2201577.1"/>
    </source>
</evidence>
<evidence type="ECO:0000256" key="4">
    <source>
        <dbReference type="ARBA" id="ARBA00022763"/>
    </source>
</evidence>
<dbReference type="GO" id="GO:0008408">
    <property type="term" value="F:3'-5' exonuclease activity"/>
    <property type="evidence" value="ECO:0007669"/>
    <property type="project" value="UniProtKB-UniRule"/>
</dbReference>
<dbReference type="InterPro" id="IPR032885">
    <property type="entry name" value="Mre11_archaea-type"/>
</dbReference>
<dbReference type="RefSeq" id="WP_209591046.1">
    <property type="nucleotide sequence ID" value="NZ_JAGGMV010000002.1"/>
</dbReference>
<dbReference type="GO" id="GO:0004519">
    <property type="term" value="F:endonuclease activity"/>
    <property type="evidence" value="ECO:0007669"/>
    <property type="project" value="UniProtKB-UniRule"/>
</dbReference>
<evidence type="ECO:0000259" key="10">
    <source>
        <dbReference type="Pfam" id="PF00149"/>
    </source>
</evidence>
<dbReference type="GO" id="GO:0030145">
    <property type="term" value="F:manganese ion binding"/>
    <property type="evidence" value="ECO:0007669"/>
    <property type="project" value="UniProtKB-UniRule"/>
</dbReference>
<comment type="subunit">
    <text evidence="9">Homodimer. Forms a heterotetramer composed of two Mre11 subunits and two Rad50 subunits.</text>
</comment>
<evidence type="ECO:0000256" key="3">
    <source>
        <dbReference type="ARBA" id="ARBA00022759"/>
    </source>
</evidence>
<dbReference type="InterPro" id="IPR029052">
    <property type="entry name" value="Metallo-depent_PP-like"/>
</dbReference>
<comment type="function">
    <text evidence="9">Part of the Rad50/Mre11 complex, which is involved in the early steps of DNA double-strand break (DSB) repair. The complex may facilitate opening of the processed DNA ends to aid in the recruitment of HerA and NurA. Mre11 binds to DSB ends and has both double-stranded 3'-5' exonuclease activity and single-stranded endonuclease activity.</text>
</comment>
<feature type="binding site" evidence="9">
    <location>
        <position position="10"/>
    </location>
    <ligand>
        <name>Mn(2+)</name>
        <dbReference type="ChEBI" id="CHEBI:29035"/>
        <label>1</label>
    </ligand>
</feature>
<keyword evidence="2 9" id="KW-0479">Metal-binding</keyword>
<dbReference type="CDD" id="cd00840">
    <property type="entry name" value="MPP_Mre11_N"/>
    <property type="match status" value="1"/>
</dbReference>
<keyword evidence="1 9" id="KW-0540">Nuclease</keyword>